<keyword evidence="11" id="KW-1185">Reference proteome</keyword>
<dbReference type="FunFam" id="1.10.472.10:FF:000001">
    <property type="entry name" value="G2/mitotic-specific cyclin"/>
    <property type="match status" value="1"/>
</dbReference>
<dbReference type="RefSeq" id="XP_009029725.1">
    <property type="nucleotide sequence ID" value="XM_009031477.1"/>
</dbReference>
<dbReference type="GO" id="GO:0000082">
    <property type="term" value="P:G1/S transition of mitotic cell cycle"/>
    <property type="evidence" value="ECO:0000318"/>
    <property type="project" value="GO_Central"/>
</dbReference>
<dbReference type="InParanoid" id="T1EGC7"/>
<feature type="domain" description="Cyclin C-terminal" evidence="8">
    <location>
        <begin position="294"/>
        <end position="422"/>
    </location>
</feature>
<dbReference type="GO" id="GO:0005634">
    <property type="term" value="C:nucleus"/>
    <property type="evidence" value="ECO:0000318"/>
    <property type="project" value="GO_Central"/>
</dbReference>
<reference evidence="9 11" key="2">
    <citation type="journal article" date="2013" name="Nature">
        <title>Insights into bilaterian evolution from three spiralian genomes.</title>
        <authorList>
            <person name="Simakov O."/>
            <person name="Marletaz F."/>
            <person name="Cho S.J."/>
            <person name="Edsinger-Gonzales E."/>
            <person name="Havlak P."/>
            <person name="Hellsten U."/>
            <person name="Kuo D.H."/>
            <person name="Larsson T."/>
            <person name="Lv J."/>
            <person name="Arendt D."/>
            <person name="Savage R."/>
            <person name="Osoegawa K."/>
            <person name="de Jong P."/>
            <person name="Grimwood J."/>
            <person name="Chapman J.A."/>
            <person name="Shapiro H."/>
            <person name="Aerts A."/>
            <person name="Otillar R.P."/>
            <person name="Terry A.Y."/>
            <person name="Boore J.L."/>
            <person name="Grigoriev I.V."/>
            <person name="Lindberg D.R."/>
            <person name="Seaver E.C."/>
            <person name="Weisblat D.A."/>
            <person name="Putnam N.H."/>
            <person name="Rokhsar D.S."/>
        </authorList>
    </citation>
    <scope>NUCLEOTIDE SEQUENCE</scope>
</reference>
<keyword evidence="4" id="KW-0131">Cell cycle</keyword>
<dbReference type="InterPro" id="IPR006671">
    <property type="entry name" value="Cyclin_N"/>
</dbReference>
<evidence type="ECO:0000313" key="10">
    <source>
        <dbReference type="EnsemblMetazoa" id="HelroP116074"/>
    </source>
</evidence>
<dbReference type="InterPro" id="IPR048258">
    <property type="entry name" value="Cyclins_cyclin-box"/>
</dbReference>
<dbReference type="OrthoDB" id="5590282at2759"/>
<evidence type="ECO:0000313" key="11">
    <source>
        <dbReference type="Proteomes" id="UP000015101"/>
    </source>
</evidence>
<accession>T1EGC7</accession>
<dbReference type="PROSITE" id="PS00292">
    <property type="entry name" value="CYCLINS"/>
    <property type="match status" value="1"/>
</dbReference>
<dbReference type="HOGENOM" id="CLU_020695_3_0_1"/>
<dbReference type="InterPro" id="IPR004367">
    <property type="entry name" value="Cyclin_C-dom"/>
</dbReference>
<dbReference type="InterPro" id="IPR013763">
    <property type="entry name" value="Cyclin-like_dom"/>
</dbReference>
<protein>
    <submittedName>
        <fullName evidence="10">Cyclin A</fullName>
    </submittedName>
</protein>
<dbReference type="CDD" id="cd20504">
    <property type="entry name" value="CYCLIN_CCNA_rpt1"/>
    <property type="match status" value="1"/>
</dbReference>
<organism evidence="10 11">
    <name type="scientific">Helobdella robusta</name>
    <name type="common">Californian leech</name>
    <dbReference type="NCBI Taxonomy" id="6412"/>
    <lineage>
        <taxon>Eukaryota</taxon>
        <taxon>Metazoa</taxon>
        <taxon>Spiralia</taxon>
        <taxon>Lophotrochozoa</taxon>
        <taxon>Annelida</taxon>
        <taxon>Clitellata</taxon>
        <taxon>Hirudinea</taxon>
        <taxon>Rhynchobdellida</taxon>
        <taxon>Glossiphoniidae</taxon>
        <taxon>Helobdella</taxon>
    </lineage>
</organism>
<dbReference type="GO" id="GO:0005737">
    <property type="term" value="C:cytoplasm"/>
    <property type="evidence" value="ECO:0000318"/>
    <property type="project" value="GO_Central"/>
</dbReference>
<feature type="domain" description="Cyclin-like" evidence="7">
    <location>
        <begin position="201"/>
        <end position="285"/>
    </location>
</feature>
<dbReference type="SUPFAM" id="SSF47954">
    <property type="entry name" value="Cyclin-like"/>
    <property type="match status" value="2"/>
</dbReference>
<dbReference type="EMBL" id="KB097661">
    <property type="protein sequence ID" value="ESN92226.1"/>
    <property type="molecule type" value="Genomic_DNA"/>
</dbReference>
<gene>
    <name evidence="10" type="primary">20195629</name>
    <name evidence="9" type="ORF">HELRODRAFT_116074</name>
</gene>
<evidence type="ECO:0000256" key="4">
    <source>
        <dbReference type="ARBA" id="ARBA00023306"/>
    </source>
</evidence>
<feature type="region of interest" description="Disordered" evidence="6">
    <location>
        <begin position="65"/>
        <end position="98"/>
    </location>
</feature>
<reference evidence="10" key="3">
    <citation type="submission" date="2015-06" db="UniProtKB">
        <authorList>
            <consortium name="EnsemblMetazoa"/>
        </authorList>
    </citation>
    <scope>IDENTIFICATION</scope>
</reference>
<dbReference type="GO" id="GO:0005815">
    <property type="term" value="C:microtubule organizing center"/>
    <property type="evidence" value="ECO:0000318"/>
    <property type="project" value="GO_Central"/>
</dbReference>
<dbReference type="InterPro" id="IPR036915">
    <property type="entry name" value="Cyclin-like_sf"/>
</dbReference>
<evidence type="ECO:0000256" key="2">
    <source>
        <dbReference type="ARBA" id="ARBA00022776"/>
    </source>
</evidence>
<comment type="similarity">
    <text evidence="5">Belongs to the cyclin family.</text>
</comment>
<keyword evidence="3 5" id="KW-0195">Cyclin</keyword>
<keyword evidence="1" id="KW-0132">Cell division</keyword>
<evidence type="ECO:0000256" key="3">
    <source>
        <dbReference type="ARBA" id="ARBA00023127"/>
    </source>
</evidence>
<dbReference type="GO" id="GO:0016538">
    <property type="term" value="F:cyclin-dependent protein serine/threonine kinase regulator activity"/>
    <property type="evidence" value="ECO:0000318"/>
    <property type="project" value="GO_Central"/>
</dbReference>
<dbReference type="GO" id="GO:0097124">
    <property type="term" value="C:cyclin A2-CDK2 complex"/>
    <property type="evidence" value="ECO:0000318"/>
    <property type="project" value="GO_Central"/>
</dbReference>
<dbReference type="Gene3D" id="1.10.472.10">
    <property type="entry name" value="Cyclin-like"/>
    <property type="match status" value="2"/>
</dbReference>
<evidence type="ECO:0000256" key="6">
    <source>
        <dbReference type="SAM" id="MobiDB-lite"/>
    </source>
</evidence>
<dbReference type="PANTHER" id="PTHR10177">
    <property type="entry name" value="CYCLINS"/>
    <property type="match status" value="1"/>
</dbReference>
<dbReference type="AlphaFoldDB" id="T1EGC7"/>
<dbReference type="InterPro" id="IPR046965">
    <property type="entry name" value="Cyclin_A/B-like"/>
</dbReference>
<name>T1EGC7_HELRO</name>
<dbReference type="EMBL" id="AMQM01007764">
    <property type="status" value="NOT_ANNOTATED_CDS"/>
    <property type="molecule type" value="Genomic_DNA"/>
</dbReference>
<dbReference type="OMA" id="CILMIRK"/>
<evidence type="ECO:0000259" key="7">
    <source>
        <dbReference type="SMART" id="SM00385"/>
    </source>
</evidence>
<evidence type="ECO:0000313" key="9">
    <source>
        <dbReference type="EMBL" id="ESN92226.1"/>
    </source>
</evidence>
<dbReference type="GO" id="GO:0051301">
    <property type="term" value="P:cell division"/>
    <property type="evidence" value="ECO:0007669"/>
    <property type="project" value="UniProtKB-KW"/>
</dbReference>
<dbReference type="Pfam" id="PF02984">
    <property type="entry name" value="Cyclin_C"/>
    <property type="match status" value="1"/>
</dbReference>
<dbReference type="Proteomes" id="UP000015101">
    <property type="component" value="Unassembled WGS sequence"/>
</dbReference>
<dbReference type="PIRSF" id="PIRSF001771">
    <property type="entry name" value="Cyclin_A_B_D_E"/>
    <property type="match status" value="1"/>
</dbReference>
<reference evidence="11" key="1">
    <citation type="submission" date="2012-12" db="EMBL/GenBank/DDBJ databases">
        <authorList>
            <person name="Hellsten U."/>
            <person name="Grimwood J."/>
            <person name="Chapman J.A."/>
            <person name="Shapiro H."/>
            <person name="Aerts A."/>
            <person name="Otillar R.P."/>
            <person name="Terry A.Y."/>
            <person name="Boore J.L."/>
            <person name="Simakov O."/>
            <person name="Marletaz F."/>
            <person name="Cho S.-J."/>
            <person name="Edsinger-Gonzales E."/>
            <person name="Havlak P."/>
            <person name="Kuo D.-H."/>
            <person name="Larsson T."/>
            <person name="Lv J."/>
            <person name="Arendt D."/>
            <person name="Savage R."/>
            <person name="Osoegawa K."/>
            <person name="de Jong P."/>
            <person name="Lindberg D.R."/>
            <person name="Seaver E.C."/>
            <person name="Weisblat D.A."/>
            <person name="Putnam N.H."/>
            <person name="Grigoriev I.V."/>
            <person name="Rokhsar D.S."/>
        </authorList>
    </citation>
    <scope>NUCLEOTIDE SEQUENCE</scope>
</reference>
<evidence type="ECO:0000256" key="5">
    <source>
        <dbReference type="RuleBase" id="RU000383"/>
    </source>
</evidence>
<proteinExistence type="inferred from homology"/>
<dbReference type="eggNOG" id="KOG0654">
    <property type="taxonomic scope" value="Eukaryota"/>
</dbReference>
<evidence type="ECO:0000259" key="8">
    <source>
        <dbReference type="SMART" id="SM01332"/>
    </source>
</evidence>
<dbReference type="GeneID" id="20195629"/>
<feature type="compositionally biased region" description="Acidic residues" evidence="6">
    <location>
        <begin position="89"/>
        <end position="98"/>
    </location>
</feature>
<sequence>MHRHHHLVATAAASTTASTAINNKKFKAFGEITNIVQQQSNNVSNSNINVDLTAGNRVTAANSRSFKSNNNASSISNSSSIGRSHYDIYDDDDDDDDNDIPSTFNDLDISFEGRRMSSTTIFEHHQQQQQKQHIPTEVAARQHRRSLINQQIALLDVYSLPEYRDDILTYGKEAEQRYMAKANYMERQSDINHSMRSILVDWLVEVADEYKLKRETFFLAVNYIDRFLSMMSVIRCRLQLLGAAAMFIAAKYEEIYPPDVAEFVYITDDTYTMKQVLQMEQAILKTLNFLVAAPTPNYFCCDLLDRLGAYKKGPNGVCDDGGRWNSLAMYMLETTTVFGDCFLKFSPSMISTSCVALSHYLINMTGCMSELSRITSYTVFSLSECLNSIFTTLHNSPNVPQQALRVKYNSEKYHFVASLELPETLPLDLL</sequence>
<dbReference type="Pfam" id="PF00134">
    <property type="entry name" value="Cyclin_N"/>
    <property type="match status" value="1"/>
</dbReference>
<feature type="compositionally biased region" description="Low complexity" evidence="6">
    <location>
        <begin position="68"/>
        <end position="81"/>
    </location>
</feature>
<evidence type="ECO:0000256" key="1">
    <source>
        <dbReference type="ARBA" id="ARBA00022618"/>
    </source>
</evidence>
<dbReference type="STRING" id="6412.T1EGC7"/>
<dbReference type="EnsemblMetazoa" id="HelroT116074">
    <property type="protein sequence ID" value="HelroP116074"/>
    <property type="gene ID" value="HelroG116074"/>
</dbReference>
<dbReference type="SMART" id="SM00385">
    <property type="entry name" value="CYCLIN"/>
    <property type="match status" value="1"/>
</dbReference>
<dbReference type="FunCoup" id="T1EGC7">
    <property type="interactions" value="601"/>
</dbReference>
<dbReference type="CTD" id="20195629"/>
<dbReference type="InterPro" id="IPR039361">
    <property type="entry name" value="Cyclin"/>
</dbReference>
<keyword evidence="2" id="KW-0498">Mitosis</keyword>
<dbReference type="SMART" id="SM01332">
    <property type="entry name" value="Cyclin_C"/>
    <property type="match status" value="1"/>
</dbReference>
<dbReference type="KEGG" id="hro:HELRODRAFT_116074"/>